<proteinExistence type="predicted"/>
<dbReference type="EMBL" id="CP098502">
    <property type="protein sequence ID" value="UTI62247.1"/>
    <property type="molecule type" value="Genomic_DNA"/>
</dbReference>
<dbReference type="RefSeq" id="WP_254568985.1">
    <property type="nucleotide sequence ID" value="NZ_CP098502.1"/>
</dbReference>
<dbReference type="Proteomes" id="UP001056035">
    <property type="component" value="Chromosome"/>
</dbReference>
<evidence type="ECO:0000313" key="2">
    <source>
        <dbReference type="Proteomes" id="UP001056035"/>
    </source>
</evidence>
<accession>A0ABY5DN63</accession>
<gene>
    <name evidence="1" type="ORF">NBH00_12800</name>
</gene>
<name>A0ABY5DN63_9ACTN</name>
<organism evidence="1 2">
    <name type="scientific">Paraconexibacter antarcticus</name>
    <dbReference type="NCBI Taxonomy" id="2949664"/>
    <lineage>
        <taxon>Bacteria</taxon>
        <taxon>Bacillati</taxon>
        <taxon>Actinomycetota</taxon>
        <taxon>Thermoleophilia</taxon>
        <taxon>Solirubrobacterales</taxon>
        <taxon>Paraconexibacteraceae</taxon>
        <taxon>Paraconexibacter</taxon>
    </lineage>
</organism>
<reference evidence="1 2" key="1">
    <citation type="submission" date="2022-06" db="EMBL/GenBank/DDBJ databases">
        <title>Paraconexibacter antarcticus.</title>
        <authorList>
            <person name="Kim C.S."/>
        </authorList>
    </citation>
    <scope>NUCLEOTIDE SEQUENCE [LARGE SCALE GENOMIC DNA]</scope>
    <source>
        <strain evidence="1 2">02-257</strain>
    </source>
</reference>
<keyword evidence="2" id="KW-1185">Reference proteome</keyword>
<evidence type="ECO:0000313" key="1">
    <source>
        <dbReference type="EMBL" id="UTI62247.1"/>
    </source>
</evidence>
<sequence>MHPHRTGETSAMALVTAAQRAALQPLVVFYFDLAVIALAEGTEGPTWRRHMHRTLWLLDDLGWSPDDPRTEYHLTMPPEELTSTLAWLAEGQRNLLENCDWSGPGEADEERDERHTLATILELLDAAPALA</sequence>
<protein>
    <submittedName>
        <fullName evidence="1">Uncharacterized protein</fullName>
    </submittedName>
</protein>